<sequence>MIMVFILATHNREHNGFIAFRTAVVAYRLVNELRKLVRSDYLYDSLEKEKVKYIKYGFVAIEKNGIEVPQCVVCLDTLSNDALRPTRLQRHLHHHHPELSKKPVEYFCAKRDSLSQMRLDKKGKYNQETAKAVKVSYEIAMLIAKNKKPHTIGENLVKPCIVNAVKILLGDDMAKQFKNISLSDSTVKRRIDELADDIKQQVLEKVKCSPFFAISCDESTDQANCAQLIVYARFIANNTIEEELLFSEPLKTTTKGADVFQAVSQFFEVNGLMWEKLVGVCTDGAPAMLGSRSGFVKMVKSKNPSIFAMHSVIHRQALVAKTLPDDLREDLNFAVEVVNYVKSSALNTRLFAVLCESLNADHMALLYHTELSLAYLADIFEALNSLNLKLQRANANDMAHYDIVQSFIAKISLWNVLLWKLAWLDATIKQYVALRTLNTCPTTFY</sequence>
<gene>
    <name evidence="1" type="primary">ZBED8</name>
    <name evidence="1" type="ORF">T03_3833</name>
</gene>
<dbReference type="PANTHER" id="PTHR45913:SF22">
    <property type="entry name" value="SCAN BOX DOMAIN-CONTAINING PROTEIN"/>
    <property type="match status" value="1"/>
</dbReference>
<evidence type="ECO:0000313" key="2">
    <source>
        <dbReference type="Proteomes" id="UP000054653"/>
    </source>
</evidence>
<keyword evidence="2" id="KW-1185">Reference proteome</keyword>
<comment type="caution">
    <text evidence="1">The sequence shown here is derived from an EMBL/GenBank/DDBJ whole genome shotgun (WGS) entry which is preliminary data.</text>
</comment>
<dbReference type="STRING" id="45882.A0A0V1CS74"/>
<dbReference type="Proteomes" id="UP000054653">
    <property type="component" value="Unassembled WGS sequence"/>
</dbReference>
<protein>
    <submittedName>
        <fullName evidence="1">SCAN domain-containing protein 3</fullName>
    </submittedName>
</protein>
<dbReference type="AlphaFoldDB" id="A0A0V1CS74"/>
<reference evidence="1 2" key="1">
    <citation type="submission" date="2015-01" db="EMBL/GenBank/DDBJ databases">
        <title>Evolution of Trichinella species and genotypes.</title>
        <authorList>
            <person name="Korhonen P.K."/>
            <person name="Edoardo P."/>
            <person name="Giuseppe L.R."/>
            <person name="Gasser R.B."/>
        </authorList>
    </citation>
    <scope>NUCLEOTIDE SEQUENCE [LARGE SCALE GENOMIC DNA]</scope>
    <source>
        <strain evidence="1">ISS120</strain>
    </source>
</reference>
<name>A0A0V1CS74_TRIBR</name>
<dbReference type="OMA" id="TTDMEDC"/>
<dbReference type="PANTHER" id="PTHR45913">
    <property type="entry name" value="EPM2A-INTERACTING PROTEIN 1"/>
    <property type="match status" value="1"/>
</dbReference>
<dbReference type="OrthoDB" id="10060419at2759"/>
<accession>A0A0V1CS74</accession>
<dbReference type="EMBL" id="JYDI01000122">
    <property type="protein sequence ID" value="KRY51571.1"/>
    <property type="molecule type" value="Genomic_DNA"/>
</dbReference>
<organism evidence="1 2">
    <name type="scientific">Trichinella britovi</name>
    <name type="common">Parasitic roundworm</name>
    <dbReference type="NCBI Taxonomy" id="45882"/>
    <lineage>
        <taxon>Eukaryota</taxon>
        <taxon>Metazoa</taxon>
        <taxon>Ecdysozoa</taxon>
        <taxon>Nematoda</taxon>
        <taxon>Enoplea</taxon>
        <taxon>Dorylaimia</taxon>
        <taxon>Trichinellida</taxon>
        <taxon>Trichinellidae</taxon>
        <taxon>Trichinella</taxon>
    </lineage>
</organism>
<proteinExistence type="predicted"/>
<evidence type="ECO:0000313" key="1">
    <source>
        <dbReference type="EMBL" id="KRY51571.1"/>
    </source>
</evidence>